<protein>
    <recommendedName>
        <fullName evidence="3">DNA polymerase Y family protein</fullName>
    </recommendedName>
</protein>
<dbReference type="AlphaFoldDB" id="A0A0G3GMD1"/>
<evidence type="ECO:0000313" key="1">
    <source>
        <dbReference type="EMBL" id="AKK02391.1"/>
    </source>
</evidence>
<dbReference type="Proteomes" id="UP000035368">
    <property type="component" value="Chromosome"/>
</dbReference>
<accession>A0A0G3GMD1</accession>
<keyword evidence="2" id="KW-1185">Reference proteome</keyword>
<dbReference type="RefSeq" id="WP_144413423.1">
    <property type="nucleotide sequence ID" value="NZ_CP011541.1"/>
</dbReference>
<dbReference type="STRING" id="1050174.CEPID_02555"/>
<gene>
    <name evidence="1" type="ORF">CEPID_02555</name>
</gene>
<dbReference type="OrthoDB" id="5244088at2"/>
<sequence>MSRNKTQDASRWQLDGWLTARGVTEDAELGDGIVELILTPLGVSAPEERSLWGGANERLEEVRRVASRVQSMLGVEAVCQPIAAGGESPVERVELVAFGEQRDPAQPADGSWPGAIPGPLPARARHPAAVVHLLSAEGNAVYVTADAVLSAPPAAISWGSYRASVIGWAGPWPVAGRWWEGDADSACARLQVVSDVGPRAFLLLWIAGRWRVEATYD</sequence>
<dbReference type="KEGG" id="cei:CEPID_02555"/>
<proteinExistence type="predicted"/>
<dbReference type="PATRIC" id="fig|1050174.4.peg.519"/>
<evidence type="ECO:0000313" key="2">
    <source>
        <dbReference type="Proteomes" id="UP000035368"/>
    </source>
</evidence>
<name>A0A0G3GMD1_9CORY</name>
<evidence type="ECO:0008006" key="3">
    <source>
        <dbReference type="Google" id="ProtNLM"/>
    </source>
</evidence>
<organism evidence="1 2">
    <name type="scientific">Corynebacterium epidermidicanis</name>
    <dbReference type="NCBI Taxonomy" id="1050174"/>
    <lineage>
        <taxon>Bacteria</taxon>
        <taxon>Bacillati</taxon>
        <taxon>Actinomycetota</taxon>
        <taxon>Actinomycetes</taxon>
        <taxon>Mycobacteriales</taxon>
        <taxon>Corynebacteriaceae</taxon>
        <taxon>Corynebacterium</taxon>
    </lineage>
</organism>
<dbReference type="EMBL" id="CP011541">
    <property type="protein sequence ID" value="AKK02391.1"/>
    <property type="molecule type" value="Genomic_DNA"/>
</dbReference>
<reference evidence="1 2" key="1">
    <citation type="submission" date="2015-05" db="EMBL/GenBank/DDBJ databases">
        <title>Complete genome sequence of Corynebacterium epidermidicanis DSM 45586, isolated from the skin of a dog suffering from pruritus.</title>
        <authorList>
            <person name="Ruckert C."/>
            <person name="Albersmeier A."/>
            <person name="Winkler A."/>
            <person name="Tauch A."/>
        </authorList>
    </citation>
    <scope>NUCLEOTIDE SEQUENCE [LARGE SCALE GENOMIC DNA]</scope>
    <source>
        <strain evidence="1 2">DSM 45586</strain>
    </source>
</reference>